<dbReference type="EMBL" id="PQXF01000008">
    <property type="protein sequence ID" value="PXF61081.1"/>
    <property type="molecule type" value="Genomic_DNA"/>
</dbReference>
<name>A0AC61L397_9EURY</name>
<evidence type="ECO:0000313" key="2">
    <source>
        <dbReference type="Proteomes" id="UP000248329"/>
    </source>
</evidence>
<evidence type="ECO:0000313" key="1">
    <source>
        <dbReference type="EMBL" id="PXF61081.1"/>
    </source>
</evidence>
<comment type="caution">
    <text evidence="1">The sequence shown here is derived from an EMBL/GenBank/DDBJ whole genome shotgun (WGS) entry which is preliminary data.</text>
</comment>
<accession>A0AC61L397</accession>
<proteinExistence type="predicted"/>
<organism evidence="1 2">
    <name type="scientific">Candidatus Methanogaster sp</name>
    <dbReference type="NCBI Taxonomy" id="3386292"/>
    <lineage>
        <taxon>Archaea</taxon>
        <taxon>Methanobacteriati</taxon>
        <taxon>Methanobacteriota</taxon>
        <taxon>Stenosarchaea group</taxon>
        <taxon>Methanomicrobia</taxon>
        <taxon>Methanosarcinales</taxon>
        <taxon>ANME-2 cluster</taxon>
        <taxon>Candidatus Methanogasteraceae</taxon>
        <taxon>Candidatus Methanogaster</taxon>
    </lineage>
</organism>
<sequence length="333" mass="36244">MSVKVVVNGYGTIGKRVADAAALQSDMEVVGVAKTRPNFEARMALEKGYPLYVLAGREPDFEAAGMEVSGTVEDMLEIGDVVVDCTPNKIAAPNKALYDAAGIKAMWQGGEDHELAGISFNAHSNYDDALGCDYARVVSCNTTGLSRVISTLDSAFGVGKVRATLCRRSADPGDIKKGPINAIVPELKMPSHHGPDVKTVLPKIDIDTVAIKVPTTLMHLHIVNVDMKDACTSDDVLEALDENSRIRLISEGMASTAEVMELARDMDRPRSDMWENCVWEESVNVSDCELYMFQAIHQESDVIPENIDCIRAMTETESDAMRSITKTNNAMEL</sequence>
<reference evidence="1" key="1">
    <citation type="submission" date="2018-01" db="EMBL/GenBank/DDBJ databases">
        <authorList>
            <person name="Krukenberg V."/>
        </authorList>
    </citation>
    <scope>NUCLEOTIDE SEQUENCE</scope>
    <source>
        <strain evidence="1">E20ANME2</strain>
    </source>
</reference>
<gene>
    <name evidence="1" type="ORF">C4B59_05855</name>
</gene>
<dbReference type="Proteomes" id="UP000248329">
    <property type="component" value="Unassembled WGS sequence"/>
</dbReference>
<protein>
    <submittedName>
        <fullName evidence="1">Type II glyceraldehyde-3-phosphate dehydrogenase</fullName>
    </submittedName>
</protein>